<accession>A0A1E4SGQ4</accession>
<dbReference type="RefSeq" id="XP_020063819.1">
    <property type="nucleotide sequence ID" value="XM_020211045.1"/>
</dbReference>
<proteinExistence type="predicted"/>
<dbReference type="InterPro" id="IPR029058">
    <property type="entry name" value="AB_hydrolase_fold"/>
</dbReference>
<keyword evidence="1" id="KW-0378">Hydrolase</keyword>
<sequence length="272" mass="30674">MAPKTQQFKAKILFLHGFTQTASTFYSKTSALRKRLHKLEYKTVYLNGPYLVEPTSIGSDLALFDSAGLTNRGWWLKPKADEGFGLETSIETLRNYIEKGEMISDEDNSVVTIELEEDRSLPIVGLVGFSQGAAFAGVLAHNFDKIFNIAPLKFLVLYGGFKIDMKIKGNDRFQSYFPDPEVPDKHFKYLHVYGELDTVVGEDRALTLYDITKGNSDLLKHPGGHFVPNSRLLVDQVTNWIQVATAETHEQKEKKEESLDDLMDMMDNLGKA</sequence>
<dbReference type="Gene3D" id="3.40.50.1820">
    <property type="entry name" value="alpha/beta hydrolase"/>
    <property type="match status" value="1"/>
</dbReference>
<gene>
    <name evidence="3" type="ORF">CANTADRAFT_7047</name>
</gene>
<evidence type="ECO:0000259" key="2">
    <source>
        <dbReference type="Pfam" id="PF03959"/>
    </source>
</evidence>
<dbReference type="GO" id="GO:0005634">
    <property type="term" value="C:nucleus"/>
    <property type="evidence" value="ECO:0007669"/>
    <property type="project" value="TreeGrafter"/>
</dbReference>
<evidence type="ECO:0000313" key="3">
    <source>
        <dbReference type="EMBL" id="ODV78697.1"/>
    </source>
</evidence>
<dbReference type="InterPro" id="IPR005645">
    <property type="entry name" value="FSH-like_dom"/>
</dbReference>
<dbReference type="Pfam" id="PF03959">
    <property type="entry name" value="FSH1"/>
    <property type="match status" value="1"/>
</dbReference>
<dbReference type="GO" id="GO:0005737">
    <property type="term" value="C:cytoplasm"/>
    <property type="evidence" value="ECO:0007669"/>
    <property type="project" value="TreeGrafter"/>
</dbReference>
<dbReference type="PANTHER" id="PTHR48070">
    <property type="entry name" value="ESTERASE OVCA2"/>
    <property type="match status" value="1"/>
</dbReference>
<dbReference type="PANTHER" id="PTHR48070:SF6">
    <property type="entry name" value="ESTERASE OVCA2"/>
    <property type="match status" value="1"/>
</dbReference>
<organism evidence="3 4">
    <name type="scientific">Suhomyces tanzawaensis NRRL Y-17324</name>
    <dbReference type="NCBI Taxonomy" id="984487"/>
    <lineage>
        <taxon>Eukaryota</taxon>
        <taxon>Fungi</taxon>
        <taxon>Dikarya</taxon>
        <taxon>Ascomycota</taxon>
        <taxon>Saccharomycotina</taxon>
        <taxon>Pichiomycetes</taxon>
        <taxon>Debaryomycetaceae</taxon>
        <taxon>Suhomyces</taxon>
    </lineage>
</organism>
<dbReference type="GO" id="GO:0016787">
    <property type="term" value="F:hydrolase activity"/>
    <property type="evidence" value="ECO:0007669"/>
    <property type="project" value="UniProtKB-KW"/>
</dbReference>
<dbReference type="Proteomes" id="UP000094285">
    <property type="component" value="Unassembled WGS sequence"/>
</dbReference>
<evidence type="ECO:0000313" key="4">
    <source>
        <dbReference type="Proteomes" id="UP000094285"/>
    </source>
</evidence>
<feature type="domain" description="Serine hydrolase" evidence="2">
    <location>
        <begin position="9"/>
        <end position="236"/>
    </location>
</feature>
<protein>
    <recommendedName>
        <fullName evidence="2">Serine hydrolase domain-containing protein</fullName>
    </recommendedName>
</protein>
<dbReference type="InterPro" id="IPR050593">
    <property type="entry name" value="LovG"/>
</dbReference>
<keyword evidence="4" id="KW-1185">Reference proteome</keyword>
<dbReference type="GeneID" id="30985181"/>
<dbReference type="AlphaFoldDB" id="A0A1E4SGQ4"/>
<dbReference type="SUPFAM" id="SSF53474">
    <property type="entry name" value="alpha/beta-Hydrolases"/>
    <property type="match status" value="1"/>
</dbReference>
<dbReference type="EMBL" id="KV453913">
    <property type="protein sequence ID" value="ODV78697.1"/>
    <property type="molecule type" value="Genomic_DNA"/>
</dbReference>
<dbReference type="OrthoDB" id="2094269at2759"/>
<evidence type="ECO:0000256" key="1">
    <source>
        <dbReference type="ARBA" id="ARBA00022801"/>
    </source>
</evidence>
<name>A0A1E4SGQ4_9ASCO</name>
<reference evidence="4" key="1">
    <citation type="submission" date="2016-05" db="EMBL/GenBank/DDBJ databases">
        <title>Comparative genomics of biotechnologically important yeasts.</title>
        <authorList>
            <consortium name="DOE Joint Genome Institute"/>
            <person name="Riley R."/>
            <person name="Haridas S."/>
            <person name="Wolfe K.H."/>
            <person name="Lopes M.R."/>
            <person name="Hittinger C.T."/>
            <person name="Goker M."/>
            <person name="Salamov A."/>
            <person name="Wisecaver J."/>
            <person name="Long T.M."/>
            <person name="Aerts A.L."/>
            <person name="Barry K."/>
            <person name="Choi C."/>
            <person name="Clum A."/>
            <person name="Coughlan A.Y."/>
            <person name="Deshpande S."/>
            <person name="Douglass A.P."/>
            <person name="Hanson S.J."/>
            <person name="Klenk H.-P."/>
            <person name="Labutti K."/>
            <person name="Lapidus A."/>
            <person name="Lindquist E."/>
            <person name="Lipzen A."/>
            <person name="Meier-Kolthoff J.P."/>
            <person name="Ohm R.A."/>
            <person name="Otillar R.P."/>
            <person name="Pangilinan J."/>
            <person name="Peng Y."/>
            <person name="Rokas A."/>
            <person name="Rosa C.A."/>
            <person name="Scheuner C."/>
            <person name="Sibirny A.A."/>
            <person name="Slot J.C."/>
            <person name="Stielow J.B."/>
            <person name="Sun H."/>
            <person name="Kurtzman C.P."/>
            <person name="Blackwell M."/>
            <person name="Grigoriev I.V."/>
            <person name="Jeffries T.W."/>
        </authorList>
    </citation>
    <scope>NUCLEOTIDE SEQUENCE [LARGE SCALE GENOMIC DNA]</scope>
    <source>
        <strain evidence="4">NRRL Y-17324</strain>
    </source>
</reference>